<evidence type="ECO:0000256" key="4">
    <source>
        <dbReference type="ARBA" id="ARBA00022490"/>
    </source>
</evidence>
<dbReference type="Proteomes" id="UP000823561">
    <property type="component" value="Chromosome 23"/>
</dbReference>
<dbReference type="GO" id="GO:0008092">
    <property type="term" value="F:cytoskeletal protein binding"/>
    <property type="evidence" value="ECO:0007669"/>
    <property type="project" value="InterPro"/>
</dbReference>
<evidence type="ECO:0000256" key="9">
    <source>
        <dbReference type="ARBA" id="ARBA00023273"/>
    </source>
</evidence>
<dbReference type="SUPFAM" id="SSF50729">
    <property type="entry name" value="PH domain-like"/>
    <property type="match status" value="1"/>
</dbReference>
<dbReference type="InterPro" id="IPR014352">
    <property type="entry name" value="FERM/acyl-CoA-bd_prot_sf"/>
</dbReference>
<evidence type="ECO:0000256" key="5">
    <source>
        <dbReference type="ARBA" id="ARBA00022658"/>
    </source>
</evidence>
<dbReference type="InterPro" id="IPR019748">
    <property type="entry name" value="FERM_central"/>
</dbReference>
<sequence>MVEPDERPSNAGQRLGAPESLGISTLEPGQRPPTMPPGRQVSVRVQMLDDTQEVFEISQRASGKFLHELVCAHLNLVEGDYFGLEYQDHRKMMVWLDLLKPIVKQIRRPKNTILKFVVKFFPPDHTQLSEELTRYLFALQIKHDLACGRLTCNDTSAALLVSHIVQSEVGDFDDVQSRQHLLNNKYIPDQDALMDKITDYHRKHVGHTPAESDFQLLEIARRLEMYGVRLHPAKDREGTKLSLSVAHTGILVFQGHTRINAFNWSKVRKLSFKRKRFLIKLRPDLNVSLSRSTPLDTENTQSNCQDTLEFMMGSRDCCKIFWKICVEYHAFFRLFEEPKPKPKPVLFTRGSSFRFSGRTQKQVIDYVKDSEFRKVPFERKHSRIQSISSLSPMTSHLSSEVPKERPRASSLNTDRTDSPLRHGRVAQSAQVMVENPALQRHLLSPVSQPNGHHEGPQEDGNARSPASLSSRQPLQQQQQQQQQQSQQQLKQSSDYVNTGQTPRSAQGSSSSIPYIDSCDVDSEYDVVKGLITRCRSRTYGNDEDVQVGRRGREGMGNGVYHPEKAARELGKNKLMDLSPVNNHVFTPSRDLQDGDELSNGSFYGNGSARAALHSTLVDEMFYGGDRRGLMTGSCKTRSAASSPVVNSFHRTGSLSHAKQNGHNGHNGRSHHWDDGHYLANGKLGPDGLHYGSYSPITNRTQHGHKGQNGMRNRSDTDPMILSQINSTPSHEPQPNVSRAERIAAIERRMATNGLMVPGQARSNTGPRLYGNRLGANDHLSPAQMIDGSTSSGTESSDTESDAGSGSFSHPLVYGNPAAVNTSPMPRSKFSFGSLQLDEEVPVVEEDGYGRHLNVEEGTRVFSC</sequence>
<dbReference type="CDD" id="cd13193">
    <property type="entry name" value="FERM_C_FARP1-like"/>
    <property type="match status" value="1"/>
</dbReference>
<feature type="region of interest" description="Disordered" evidence="10">
    <location>
        <begin position="444"/>
        <end position="516"/>
    </location>
</feature>
<dbReference type="PANTHER" id="PTHR45858:SF2">
    <property type="entry name" value="FERM, ARHGEF AND PLECKSTRIN DOMAIN-CONTAINING PROTEIN 1"/>
    <property type="match status" value="1"/>
</dbReference>
<organism evidence="12 13">
    <name type="scientific">Alosa alosa</name>
    <name type="common">allis shad</name>
    <dbReference type="NCBI Taxonomy" id="278164"/>
    <lineage>
        <taxon>Eukaryota</taxon>
        <taxon>Metazoa</taxon>
        <taxon>Chordata</taxon>
        <taxon>Craniata</taxon>
        <taxon>Vertebrata</taxon>
        <taxon>Euteleostomi</taxon>
        <taxon>Actinopterygii</taxon>
        <taxon>Neopterygii</taxon>
        <taxon>Teleostei</taxon>
        <taxon>Clupei</taxon>
        <taxon>Clupeiformes</taxon>
        <taxon>Clupeoidei</taxon>
        <taxon>Clupeidae</taxon>
        <taxon>Alosa</taxon>
    </lineage>
</organism>
<feature type="compositionally biased region" description="Low complexity" evidence="10">
    <location>
        <begin position="386"/>
        <end position="399"/>
    </location>
</feature>
<dbReference type="FunFam" id="2.30.29.30:FF:000002">
    <property type="entry name" value="Band 4.1-like protein 5 isoform 1"/>
    <property type="match status" value="1"/>
</dbReference>
<comment type="subcellular location">
    <subcellularLocation>
        <location evidence="3">Cell projection</location>
        <location evidence="3">Dendritic spine</location>
    </subcellularLocation>
    <subcellularLocation>
        <location evidence="2">Cytoplasm</location>
    </subcellularLocation>
    <subcellularLocation>
        <location evidence="1">Membrane</location>
    </subcellularLocation>
</comment>
<dbReference type="InterPro" id="IPR018979">
    <property type="entry name" value="FERM_N"/>
</dbReference>
<dbReference type="PRINTS" id="PR00661">
    <property type="entry name" value="ERMFAMILY"/>
</dbReference>
<keyword evidence="4" id="KW-0963">Cytoplasm</keyword>
<keyword evidence="8" id="KW-0472">Membrane</keyword>
<dbReference type="Gene3D" id="1.20.80.10">
    <property type="match status" value="1"/>
</dbReference>
<evidence type="ECO:0000256" key="6">
    <source>
        <dbReference type="ARBA" id="ARBA00022737"/>
    </source>
</evidence>
<protein>
    <recommendedName>
        <fullName evidence="11">FERM domain-containing protein</fullName>
    </recommendedName>
</protein>
<dbReference type="CDD" id="cd14473">
    <property type="entry name" value="FERM_B-lobe"/>
    <property type="match status" value="1"/>
</dbReference>
<keyword evidence="13" id="KW-1185">Reference proteome</keyword>
<feature type="compositionally biased region" description="Low complexity" evidence="10">
    <location>
        <begin position="786"/>
        <end position="795"/>
    </location>
</feature>
<dbReference type="Pfam" id="PF09380">
    <property type="entry name" value="FERM_C"/>
    <property type="match status" value="1"/>
</dbReference>
<dbReference type="PROSITE" id="PS00660">
    <property type="entry name" value="FERM_1"/>
    <property type="match status" value="1"/>
</dbReference>
<dbReference type="SMART" id="SM00295">
    <property type="entry name" value="B41"/>
    <property type="match status" value="1"/>
</dbReference>
<dbReference type="AlphaFoldDB" id="A0AAV6FM26"/>
<dbReference type="Pfam" id="PF00373">
    <property type="entry name" value="FERM_M"/>
    <property type="match status" value="1"/>
</dbReference>
<name>A0AAV6FM26_9TELE</name>
<evidence type="ECO:0000256" key="3">
    <source>
        <dbReference type="ARBA" id="ARBA00004552"/>
    </source>
</evidence>
<evidence type="ECO:0000256" key="1">
    <source>
        <dbReference type="ARBA" id="ARBA00004370"/>
    </source>
</evidence>
<evidence type="ECO:0000313" key="13">
    <source>
        <dbReference type="Proteomes" id="UP000823561"/>
    </source>
</evidence>
<feature type="compositionally biased region" description="Polar residues" evidence="10">
    <location>
        <begin position="722"/>
        <end position="736"/>
    </location>
</feature>
<gene>
    <name evidence="12" type="ORF">AALO_G00292710</name>
</gene>
<dbReference type="GO" id="GO:0005737">
    <property type="term" value="C:cytoplasm"/>
    <property type="evidence" value="ECO:0007669"/>
    <property type="project" value="UniProtKB-SubCell"/>
</dbReference>
<feature type="region of interest" description="Disordered" evidence="10">
    <location>
        <begin position="1"/>
        <end position="38"/>
    </location>
</feature>
<dbReference type="SUPFAM" id="SSF54236">
    <property type="entry name" value="Ubiquitin-like"/>
    <property type="match status" value="1"/>
</dbReference>
<dbReference type="SUPFAM" id="SSF47031">
    <property type="entry name" value="Second domain of FERM"/>
    <property type="match status" value="1"/>
</dbReference>
<dbReference type="InterPro" id="IPR035963">
    <property type="entry name" value="FERM_2"/>
</dbReference>
<keyword evidence="5" id="KW-0344">Guanine-nucleotide releasing factor</keyword>
<feature type="region of interest" description="Disordered" evidence="10">
    <location>
        <begin position="756"/>
        <end position="809"/>
    </location>
</feature>
<keyword evidence="7" id="KW-0770">Synapse</keyword>
<reference evidence="12" key="1">
    <citation type="submission" date="2020-10" db="EMBL/GenBank/DDBJ databases">
        <title>Chromosome-scale genome assembly of the Allis shad, Alosa alosa.</title>
        <authorList>
            <person name="Margot Z."/>
            <person name="Christophe K."/>
            <person name="Cabau C."/>
            <person name="Louis A."/>
            <person name="Berthelot C."/>
            <person name="Parey E."/>
            <person name="Roest Crollius H."/>
            <person name="Montfort J."/>
            <person name="Robinson-Rechavi M."/>
            <person name="Bucao C."/>
            <person name="Bouchez O."/>
            <person name="Gislard M."/>
            <person name="Lluch J."/>
            <person name="Milhes M."/>
            <person name="Lampietro C."/>
            <person name="Lopez Roques C."/>
            <person name="Donnadieu C."/>
            <person name="Braasch I."/>
            <person name="Desvignes T."/>
            <person name="Postlethwait J."/>
            <person name="Bobe J."/>
            <person name="Guiguen Y."/>
        </authorList>
    </citation>
    <scope>NUCLEOTIDE SEQUENCE</scope>
    <source>
        <strain evidence="12">M-15738</strain>
        <tissue evidence="12">Blood</tissue>
    </source>
</reference>
<dbReference type="PRINTS" id="PR00935">
    <property type="entry name" value="BAND41"/>
</dbReference>
<dbReference type="InterPro" id="IPR051835">
    <property type="entry name" value="RAC1-GEF"/>
</dbReference>
<dbReference type="GO" id="GO:0005085">
    <property type="term" value="F:guanyl-nucleotide exchange factor activity"/>
    <property type="evidence" value="ECO:0007669"/>
    <property type="project" value="UniProtKB-KW"/>
</dbReference>
<dbReference type="SMART" id="SM01196">
    <property type="entry name" value="FERM_C"/>
    <property type="match status" value="1"/>
</dbReference>
<feature type="compositionally biased region" description="Polar residues" evidence="10">
    <location>
        <begin position="494"/>
        <end position="512"/>
    </location>
</feature>
<dbReference type="EMBL" id="JADWDJ010000023">
    <property type="protein sequence ID" value="KAG5262147.1"/>
    <property type="molecule type" value="Genomic_DNA"/>
</dbReference>
<dbReference type="GO" id="GO:0043197">
    <property type="term" value="C:dendritic spine"/>
    <property type="evidence" value="ECO:0007669"/>
    <property type="project" value="UniProtKB-SubCell"/>
</dbReference>
<dbReference type="PROSITE" id="PS50057">
    <property type="entry name" value="FERM_3"/>
    <property type="match status" value="1"/>
</dbReference>
<keyword evidence="9" id="KW-0966">Cell projection</keyword>
<dbReference type="FunFam" id="3.10.20.90:FF:000040">
    <property type="entry name" value="FERM, RhoGEF and pleckstrin domain-containing protein"/>
    <property type="match status" value="1"/>
</dbReference>
<feature type="region of interest" description="Disordered" evidence="10">
    <location>
        <begin position="383"/>
        <end position="422"/>
    </location>
</feature>
<dbReference type="InterPro" id="IPR000299">
    <property type="entry name" value="FERM_domain"/>
</dbReference>
<evidence type="ECO:0000256" key="2">
    <source>
        <dbReference type="ARBA" id="ARBA00004496"/>
    </source>
</evidence>
<dbReference type="InterPro" id="IPR041788">
    <property type="entry name" value="FARP1/FARP2/FRMD7_FERM_C"/>
</dbReference>
<dbReference type="CDD" id="cd17189">
    <property type="entry name" value="FERM_F1_FARP1"/>
    <property type="match status" value="1"/>
</dbReference>
<dbReference type="FunFam" id="1.20.80.10:FF:000005">
    <property type="entry name" value="FERM, RhoGEF and pleckstrin domain-containing protein 1"/>
    <property type="match status" value="1"/>
</dbReference>
<feature type="region of interest" description="Disordered" evidence="10">
    <location>
        <begin position="696"/>
        <end position="736"/>
    </location>
</feature>
<feature type="compositionally biased region" description="Low complexity" evidence="10">
    <location>
        <begin position="467"/>
        <end position="493"/>
    </location>
</feature>
<feature type="domain" description="FERM" evidence="11">
    <location>
        <begin position="41"/>
        <end position="336"/>
    </location>
</feature>
<dbReference type="InterPro" id="IPR018980">
    <property type="entry name" value="FERM_PH-like_C"/>
</dbReference>
<dbReference type="SMART" id="SM01195">
    <property type="entry name" value="FA"/>
    <property type="match status" value="1"/>
</dbReference>
<evidence type="ECO:0000256" key="10">
    <source>
        <dbReference type="SAM" id="MobiDB-lite"/>
    </source>
</evidence>
<dbReference type="Pfam" id="PF09379">
    <property type="entry name" value="FERM_N"/>
    <property type="match status" value="1"/>
</dbReference>
<dbReference type="Gene3D" id="3.10.20.90">
    <property type="entry name" value="Phosphatidylinositol 3-kinase Catalytic Subunit, Chain A, domain 1"/>
    <property type="match status" value="1"/>
</dbReference>
<keyword evidence="6" id="KW-0677">Repeat</keyword>
<accession>A0AAV6FM26</accession>
<evidence type="ECO:0000256" key="7">
    <source>
        <dbReference type="ARBA" id="ARBA00023018"/>
    </source>
</evidence>
<evidence type="ECO:0000259" key="11">
    <source>
        <dbReference type="PROSITE" id="PS50057"/>
    </source>
</evidence>
<dbReference type="InterPro" id="IPR014847">
    <property type="entry name" value="FA"/>
</dbReference>
<evidence type="ECO:0000313" key="12">
    <source>
        <dbReference type="EMBL" id="KAG5262147.1"/>
    </source>
</evidence>
<dbReference type="GO" id="GO:0016020">
    <property type="term" value="C:membrane"/>
    <property type="evidence" value="ECO:0007669"/>
    <property type="project" value="UniProtKB-SubCell"/>
</dbReference>
<comment type="caution">
    <text evidence="12">The sequence shown here is derived from an EMBL/GenBank/DDBJ whole genome shotgun (WGS) entry which is preliminary data.</text>
</comment>
<dbReference type="Pfam" id="PF08736">
    <property type="entry name" value="FA"/>
    <property type="match status" value="1"/>
</dbReference>
<proteinExistence type="predicted"/>
<dbReference type="PANTHER" id="PTHR45858">
    <property type="entry name" value="FERM DOMAIN CONTAINING PROTEIN"/>
    <property type="match status" value="1"/>
</dbReference>
<evidence type="ECO:0000256" key="8">
    <source>
        <dbReference type="ARBA" id="ARBA00023136"/>
    </source>
</evidence>
<dbReference type="InterPro" id="IPR019747">
    <property type="entry name" value="FERM_CS"/>
</dbReference>
<dbReference type="Gene3D" id="2.30.29.30">
    <property type="entry name" value="Pleckstrin-homology domain (PH domain)/Phosphotyrosine-binding domain (PTB)"/>
    <property type="match status" value="1"/>
</dbReference>
<dbReference type="InterPro" id="IPR000798">
    <property type="entry name" value="Ez/rad/moesin-like"/>
</dbReference>
<dbReference type="InterPro" id="IPR029071">
    <property type="entry name" value="Ubiquitin-like_domsf"/>
</dbReference>
<dbReference type="InterPro" id="IPR019749">
    <property type="entry name" value="Band_41_domain"/>
</dbReference>
<dbReference type="InterPro" id="IPR011993">
    <property type="entry name" value="PH-like_dom_sf"/>
</dbReference>